<keyword evidence="2 5" id="KW-0812">Transmembrane</keyword>
<dbReference type="Pfam" id="PF13360">
    <property type="entry name" value="PQQ_2"/>
    <property type="match status" value="2"/>
</dbReference>
<feature type="domain" description="Pyrrolo-quinoline quinone repeat" evidence="6">
    <location>
        <begin position="83"/>
        <end position="161"/>
    </location>
</feature>
<evidence type="ECO:0000256" key="4">
    <source>
        <dbReference type="ARBA" id="ARBA00023136"/>
    </source>
</evidence>
<dbReference type="PANTHER" id="PTHR21419:SF30">
    <property type="entry name" value="IG-LIKE DOMAIN-CONTAINING PROTEIN"/>
    <property type="match status" value="1"/>
</dbReference>
<feature type="domain" description="Pyrrolo-quinoline quinone repeat" evidence="6">
    <location>
        <begin position="306"/>
        <end position="415"/>
    </location>
</feature>
<dbReference type="GO" id="GO:0016020">
    <property type="term" value="C:membrane"/>
    <property type="evidence" value="ECO:0007669"/>
    <property type="project" value="UniProtKB-SubCell"/>
</dbReference>
<feature type="transmembrane region" description="Helical" evidence="5">
    <location>
        <begin position="7"/>
        <end position="27"/>
    </location>
</feature>
<dbReference type="GeneID" id="39848670"/>
<keyword evidence="3 5" id="KW-1133">Transmembrane helix</keyword>
<dbReference type="Gene3D" id="2.130.10.10">
    <property type="entry name" value="YVTN repeat-like/Quinoprotein amine dehydrogenase"/>
    <property type="match status" value="1"/>
</dbReference>
<dbReference type="STRING" id="1457250.GCA_000755225_00412"/>
<protein>
    <recommendedName>
        <fullName evidence="6">Pyrrolo-quinoline quinone repeat domain-containing protein</fullName>
    </recommendedName>
</protein>
<organism evidence="7 8">
    <name type="scientific">Halapricum salinum</name>
    <dbReference type="NCBI Taxonomy" id="1457250"/>
    <lineage>
        <taxon>Archaea</taxon>
        <taxon>Methanobacteriati</taxon>
        <taxon>Methanobacteriota</taxon>
        <taxon>Stenosarchaea group</taxon>
        <taxon>Halobacteria</taxon>
        <taxon>Halobacteriales</taxon>
        <taxon>Haloarculaceae</taxon>
        <taxon>Halapricum</taxon>
    </lineage>
</organism>
<dbReference type="Proteomes" id="UP000296706">
    <property type="component" value="Chromosome"/>
</dbReference>
<gene>
    <name evidence="7" type="ORF">DV733_12375</name>
</gene>
<dbReference type="OrthoDB" id="221432at2157"/>
<dbReference type="InterPro" id="IPR015943">
    <property type="entry name" value="WD40/YVTN_repeat-like_dom_sf"/>
</dbReference>
<dbReference type="KEGG" id="hsn:DV733_12375"/>
<comment type="subcellular location">
    <subcellularLocation>
        <location evidence="1">Membrane</location>
        <topology evidence="1">Single-pass membrane protein</topology>
    </subcellularLocation>
</comment>
<dbReference type="Gene3D" id="2.40.128.630">
    <property type="match status" value="1"/>
</dbReference>
<dbReference type="EMBL" id="CP031310">
    <property type="protein sequence ID" value="QCC51973.1"/>
    <property type="molecule type" value="Genomic_DNA"/>
</dbReference>
<evidence type="ECO:0000256" key="1">
    <source>
        <dbReference type="ARBA" id="ARBA00004167"/>
    </source>
</evidence>
<dbReference type="SUPFAM" id="SSF69318">
    <property type="entry name" value="Integrin alpha N-terminal domain"/>
    <property type="match status" value="1"/>
</dbReference>
<dbReference type="InterPro" id="IPR002372">
    <property type="entry name" value="PQQ_rpt_dom"/>
</dbReference>
<evidence type="ECO:0000259" key="6">
    <source>
        <dbReference type="Pfam" id="PF13360"/>
    </source>
</evidence>
<evidence type="ECO:0000256" key="5">
    <source>
        <dbReference type="SAM" id="Phobius"/>
    </source>
</evidence>
<keyword evidence="4 5" id="KW-0472">Membrane</keyword>
<keyword evidence="8" id="KW-1185">Reference proteome</keyword>
<dbReference type="RefSeq" id="WP_049994420.1">
    <property type="nucleotide sequence ID" value="NZ_CP031310.1"/>
</dbReference>
<name>A0A4D6HDB4_9EURY</name>
<sequence length="417" mass="43721">MRPRTVIAVVGFVAILGGLVVFGLTVWSSGGTLDETWVSDTPRDTDINHHAVGVGPDGDVIVAPVAEARGSTDQITNTSCVFARLRPTDGAVLWRNGIPPDDCFVHALTEPAIADLDGDGTPEVVGISSIENALVTYDAEDGSERWRVPLETYGFGRPTIENLTSAPGPEILASDVAGNVVATRANGSVLWRFELNRTGWTERTIREAPIVDDVDGDSQQEVLLGSDSGPVVLSATGDIEWFRNGTATYLTAADADGDDALEVFTSGTLSITSYDGESGAGEWNRSITNGRIREAADADGDGTVELFVGKVGGDVLALDAATGDTEWSTSIASGDSTIVSPPVLGDVDGDDTSEVIAVSEDGRVAVLDADGGSVLARYERNVPILTFATTADIDDDGREEILVRYGDGRVVALDYAS</sequence>
<dbReference type="InterPro" id="IPR045232">
    <property type="entry name" value="FAM234"/>
</dbReference>
<evidence type="ECO:0000313" key="7">
    <source>
        <dbReference type="EMBL" id="QCC51973.1"/>
    </source>
</evidence>
<proteinExistence type="predicted"/>
<evidence type="ECO:0000256" key="3">
    <source>
        <dbReference type="ARBA" id="ARBA00022989"/>
    </source>
</evidence>
<dbReference type="PANTHER" id="PTHR21419">
    <property type="match status" value="1"/>
</dbReference>
<accession>A0A4D6HDB4</accession>
<reference evidence="7 8" key="1">
    <citation type="journal article" date="2019" name="Nat. Commun.">
        <title>A new type of DNA phosphorothioation-based antiviral system in archaea.</title>
        <authorList>
            <person name="Xiong L."/>
            <person name="Liu S."/>
            <person name="Chen S."/>
            <person name="Xiao Y."/>
            <person name="Zhu B."/>
            <person name="Gao Y."/>
            <person name="Zhang Y."/>
            <person name="Chen B."/>
            <person name="Luo J."/>
            <person name="Deng Z."/>
            <person name="Chen X."/>
            <person name="Wang L."/>
            <person name="Chen S."/>
        </authorList>
    </citation>
    <scope>NUCLEOTIDE SEQUENCE [LARGE SCALE GENOMIC DNA]</scope>
    <source>
        <strain evidence="7 8">CBA1105</strain>
    </source>
</reference>
<dbReference type="InterPro" id="IPR028994">
    <property type="entry name" value="Integrin_alpha_N"/>
</dbReference>
<evidence type="ECO:0000256" key="2">
    <source>
        <dbReference type="ARBA" id="ARBA00022692"/>
    </source>
</evidence>
<evidence type="ECO:0000313" key="8">
    <source>
        <dbReference type="Proteomes" id="UP000296706"/>
    </source>
</evidence>
<dbReference type="AlphaFoldDB" id="A0A4D6HDB4"/>